<evidence type="ECO:0000313" key="5">
    <source>
        <dbReference type="EMBL" id="KAK7486614.1"/>
    </source>
</evidence>
<name>A0ABD0KHI1_9CAEN</name>
<sequence length="254" mass="27932">MAEKSYVPPPAPVTAQPGGAVYQSPDGVVVRNMREDDSEFAGRLTVDAFSEKFIHAIGTEKRRVRRTDHDAGETDTDPTCGRCISQVSQRPGHYTCRNTRLPVAYRASAADRRLAAFKYHRIFIAEYQGRPAGLMQLHFRGDRPDPDAGQWQNGLSCWPACRMACLSLALDGETVARGNCYVDHICVAEGFRGKGIGKALLTVADQQAVAGGCHTIYLWVADDNRAKNLYERQGYHVTTSSTMCCLASCLTGKR</sequence>
<dbReference type="EMBL" id="JACVVK020000176">
    <property type="protein sequence ID" value="KAK7486614.1"/>
    <property type="molecule type" value="Genomic_DNA"/>
</dbReference>
<dbReference type="CDD" id="cd04301">
    <property type="entry name" value="NAT_SF"/>
    <property type="match status" value="1"/>
</dbReference>
<dbReference type="AlphaFoldDB" id="A0ABD0KHI1"/>
<accession>A0ABD0KHI1</accession>
<dbReference type="Proteomes" id="UP001519460">
    <property type="component" value="Unassembled WGS sequence"/>
</dbReference>
<dbReference type="Gene3D" id="3.40.630.30">
    <property type="match status" value="1"/>
</dbReference>
<comment type="caution">
    <text evidence="5">The sequence shown here is derived from an EMBL/GenBank/DDBJ whole genome shotgun (WGS) entry which is preliminary data.</text>
</comment>
<evidence type="ECO:0000256" key="2">
    <source>
        <dbReference type="ARBA" id="ARBA00023315"/>
    </source>
</evidence>
<evidence type="ECO:0000256" key="1">
    <source>
        <dbReference type="ARBA" id="ARBA00022679"/>
    </source>
</evidence>
<protein>
    <recommendedName>
        <fullName evidence="4">N-acetyltransferase domain-containing protein</fullName>
    </recommendedName>
</protein>
<evidence type="ECO:0000259" key="4">
    <source>
        <dbReference type="PROSITE" id="PS51186"/>
    </source>
</evidence>
<proteinExistence type="predicted"/>
<evidence type="ECO:0000313" key="6">
    <source>
        <dbReference type="Proteomes" id="UP001519460"/>
    </source>
</evidence>
<dbReference type="PANTHER" id="PTHR43420">
    <property type="entry name" value="ACETYLTRANSFERASE"/>
    <property type="match status" value="1"/>
</dbReference>
<reference evidence="5 6" key="1">
    <citation type="journal article" date="2023" name="Sci. Data">
        <title>Genome assembly of the Korean intertidal mud-creeper Batillaria attramentaria.</title>
        <authorList>
            <person name="Patra A.K."/>
            <person name="Ho P.T."/>
            <person name="Jun S."/>
            <person name="Lee S.J."/>
            <person name="Kim Y."/>
            <person name="Won Y.J."/>
        </authorList>
    </citation>
    <scope>NUCLEOTIDE SEQUENCE [LARGE SCALE GENOMIC DNA]</scope>
    <source>
        <strain evidence="5">Wonlab-2016</strain>
    </source>
</reference>
<evidence type="ECO:0000256" key="3">
    <source>
        <dbReference type="SAM" id="MobiDB-lite"/>
    </source>
</evidence>
<dbReference type="PROSITE" id="PS51186">
    <property type="entry name" value="GNAT"/>
    <property type="match status" value="1"/>
</dbReference>
<keyword evidence="1" id="KW-0808">Transferase</keyword>
<organism evidence="5 6">
    <name type="scientific">Batillaria attramentaria</name>
    <dbReference type="NCBI Taxonomy" id="370345"/>
    <lineage>
        <taxon>Eukaryota</taxon>
        <taxon>Metazoa</taxon>
        <taxon>Spiralia</taxon>
        <taxon>Lophotrochozoa</taxon>
        <taxon>Mollusca</taxon>
        <taxon>Gastropoda</taxon>
        <taxon>Caenogastropoda</taxon>
        <taxon>Sorbeoconcha</taxon>
        <taxon>Cerithioidea</taxon>
        <taxon>Batillariidae</taxon>
        <taxon>Batillaria</taxon>
    </lineage>
</organism>
<keyword evidence="2" id="KW-0012">Acyltransferase</keyword>
<dbReference type="InterPro" id="IPR016181">
    <property type="entry name" value="Acyl_CoA_acyltransferase"/>
</dbReference>
<dbReference type="PANTHER" id="PTHR43420:SF47">
    <property type="entry name" value="N-ACETYLTRANSFERASE DOMAIN-CONTAINING PROTEIN"/>
    <property type="match status" value="1"/>
</dbReference>
<dbReference type="InterPro" id="IPR000182">
    <property type="entry name" value="GNAT_dom"/>
</dbReference>
<dbReference type="Pfam" id="PF00583">
    <property type="entry name" value="Acetyltransf_1"/>
    <property type="match status" value="1"/>
</dbReference>
<keyword evidence="6" id="KW-1185">Reference proteome</keyword>
<dbReference type="InterPro" id="IPR050680">
    <property type="entry name" value="YpeA/RimI_acetyltransf"/>
</dbReference>
<feature type="region of interest" description="Disordered" evidence="3">
    <location>
        <begin position="1"/>
        <end position="20"/>
    </location>
</feature>
<feature type="non-terminal residue" evidence="5">
    <location>
        <position position="254"/>
    </location>
</feature>
<gene>
    <name evidence="5" type="ORF">BaRGS_00022139</name>
</gene>
<feature type="domain" description="N-acetyltransferase" evidence="4">
    <location>
        <begin position="28"/>
        <end position="254"/>
    </location>
</feature>
<dbReference type="GO" id="GO:0016746">
    <property type="term" value="F:acyltransferase activity"/>
    <property type="evidence" value="ECO:0007669"/>
    <property type="project" value="UniProtKB-KW"/>
</dbReference>
<dbReference type="SUPFAM" id="SSF55729">
    <property type="entry name" value="Acyl-CoA N-acyltransferases (Nat)"/>
    <property type="match status" value="1"/>
</dbReference>